<evidence type="ECO:0000313" key="9">
    <source>
        <dbReference type="EMBL" id="KAA3483874.1"/>
    </source>
</evidence>
<dbReference type="InterPro" id="IPR041577">
    <property type="entry name" value="RT_RNaseH_2"/>
</dbReference>
<dbReference type="Pfam" id="PF08284">
    <property type="entry name" value="RVP_2"/>
    <property type="match status" value="1"/>
</dbReference>
<keyword evidence="10" id="KW-1185">Reference proteome</keyword>
<evidence type="ECO:0000259" key="7">
    <source>
        <dbReference type="Pfam" id="PF17919"/>
    </source>
</evidence>
<dbReference type="PANTHER" id="PTHR37984:SF5">
    <property type="entry name" value="PROTEIN NYNRIN-LIKE"/>
    <property type="match status" value="1"/>
</dbReference>
<keyword evidence="3" id="KW-0540">Nuclease</keyword>
<keyword evidence="1" id="KW-0808">Transferase</keyword>
<name>A0A5B6WRZ0_9ROSI</name>
<dbReference type="InterPro" id="IPR012337">
    <property type="entry name" value="RNaseH-like_sf"/>
</dbReference>
<dbReference type="AlphaFoldDB" id="A0A5B6WRZ0"/>
<dbReference type="Gene3D" id="3.30.70.270">
    <property type="match status" value="1"/>
</dbReference>
<dbReference type="InterPro" id="IPR043502">
    <property type="entry name" value="DNA/RNA_pol_sf"/>
</dbReference>
<dbReference type="GO" id="GO:0004519">
    <property type="term" value="F:endonuclease activity"/>
    <property type="evidence" value="ECO:0007669"/>
    <property type="project" value="UniProtKB-KW"/>
</dbReference>
<evidence type="ECO:0000256" key="5">
    <source>
        <dbReference type="ARBA" id="ARBA00023268"/>
    </source>
</evidence>
<dbReference type="Gene3D" id="3.30.420.10">
    <property type="entry name" value="Ribonuclease H-like superfamily/Ribonuclease H"/>
    <property type="match status" value="1"/>
</dbReference>
<proteinExistence type="predicted"/>
<dbReference type="Gene3D" id="2.40.70.10">
    <property type="entry name" value="Acid Proteases"/>
    <property type="match status" value="1"/>
</dbReference>
<keyword evidence="4" id="KW-0378">Hydrolase</keyword>
<reference evidence="10" key="1">
    <citation type="journal article" date="2019" name="Plant Biotechnol. J.">
        <title>Genome sequencing of the Australian wild diploid species Gossypium australe highlights disease resistance and delayed gland morphogenesis.</title>
        <authorList>
            <person name="Cai Y."/>
            <person name="Cai X."/>
            <person name="Wang Q."/>
            <person name="Wang P."/>
            <person name="Zhang Y."/>
            <person name="Cai C."/>
            <person name="Xu Y."/>
            <person name="Wang K."/>
            <person name="Zhou Z."/>
            <person name="Wang C."/>
            <person name="Geng S."/>
            <person name="Li B."/>
            <person name="Dong Q."/>
            <person name="Hou Y."/>
            <person name="Wang H."/>
            <person name="Ai P."/>
            <person name="Liu Z."/>
            <person name="Yi F."/>
            <person name="Sun M."/>
            <person name="An G."/>
            <person name="Cheng J."/>
            <person name="Zhang Y."/>
            <person name="Shi Q."/>
            <person name="Xie Y."/>
            <person name="Shi X."/>
            <person name="Chang Y."/>
            <person name="Huang F."/>
            <person name="Chen Y."/>
            <person name="Hong S."/>
            <person name="Mi L."/>
            <person name="Sun Q."/>
            <person name="Zhang L."/>
            <person name="Zhou B."/>
            <person name="Peng R."/>
            <person name="Zhang X."/>
            <person name="Liu F."/>
        </authorList>
    </citation>
    <scope>NUCLEOTIDE SEQUENCE [LARGE SCALE GENOMIC DNA]</scope>
    <source>
        <strain evidence="10">cv. PA1801</strain>
    </source>
</reference>
<keyword evidence="5" id="KW-0511">Multifunctional enzyme</keyword>
<evidence type="ECO:0000313" key="10">
    <source>
        <dbReference type="Proteomes" id="UP000325315"/>
    </source>
</evidence>
<evidence type="ECO:0000256" key="6">
    <source>
        <dbReference type="SAM" id="MobiDB-lite"/>
    </source>
</evidence>
<dbReference type="Gene3D" id="3.10.10.10">
    <property type="entry name" value="HIV Type 1 Reverse Transcriptase, subunit A, domain 1"/>
    <property type="match status" value="1"/>
</dbReference>
<feature type="region of interest" description="Disordered" evidence="6">
    <location>
        <begin position="296"/>
        <end position="335"/>
    </location>
</feature>
<dbReference type="GO" id="GO:0003676">
    <property type="term" value="F:nucleic acid binding"/>
    <property type="evidence" value="ECO:0007669"/>
    <property type="project" value="InterPro"/>
</dbReference>
<keyword evidence="2" id="KW-0548">Nucleotidyltransferase</keyword>
<dbReference type="PANTHER" id="PTHR37984">
    <property type="entry name" value="PROTEIN CBG26694"/>
    <property type="match status" value="1"/>
</dbReference>
<gene>
    <name evidence="9" type="ORF">EPI10_006006</name>
</gene>
<comment type="caution">
    <text evidence="9">The sequence shown here is derived from an EMBL/GenBank/DDBJ whole genome shotgun (WGS) entry which is preliminary data.</text>
</comment>
<dbReference type="EMBL" id="SMMG02000002">
    <property type="protein sequence ID" value="KAA3483874.1"/>
    <property type="molecule type" value="Genomic_DNA"/>
</dbReference>
<evidence type="ECO:0000256" key="2">
    <source>
        <dbReference type="ARBA" id="ARBA00022695"/>
    </source>
</evidence>
<dbReference type="SUPFAM" id="SSF53098">
    <property type="entry name" value="Ribonuclease H-like"/>
    <property type="match status" value="1"/>
</dbReference>
<feature type="domain" description="Reverse transcriptase/retrotransposon-derived protein RNase H-like" evidence="7">
    <location>
        <begin position="653"/>
        <end position="719"/>
    </location>
</feature>
<keyword evidence="4" id="KW-0255">Endonuclease</keyword>
<dbReference type="SUPFAM" id="SSF56672">
    <property type="entry name" value="DNA/RNA polymerases"/>
    <property type="match status" value="1"/>
</dbReference>
<accession>A0A5B6WRZ0</accession>
<dbReference type="InterPro" id="IPR056924">
    <property type="entry name" value="SH3_Tf2-1"/>
</dbReference>
<feature type="domain" description="Tf2-1-like SH3-like" evidence="8">
    <location>
        <begin position="900"/>
        <end position="961"/>
    </location>
</feature>
<dbReference type="InterPro" id="IPR036397">
    <property type="entry name" value="RNaseH_sf"/>
</dbReference>
<dbReference type="Proteomes" id="UP000325315">
    <property type="component" value="Unassembled WGS sequence"/>
</dbReference>
<dbReference type="InterPro" id="IPR043128">
    <property type="entry name" value="Rev_trsase/Diguanyl_cyclase"/>
</dbReference>
<evidence type="ECO:0000259" key="8">
    <source>
        <dbReference type="Pfam" id="PF24626"/>
    </source>
</evidence>
<evidence type="ECO:0000256" key="3">
    <source>
        <dbReference type="ARBA" id="ARBA00022722"/>
    </source>
</evidence>
<evidence type="ECO:0000256" key="1">
    <source>
        <dbReference type="ARBA" id="ARBA00022679"/>
    </source>
</evidence>
<dbReference type="InterPro" id="IPR050951">
    <property type="entry name" value="Retrovirus_Pol_polyprotein"/>
</dbReference>
<dbReference type="GO" id="GO:0016779">
    <property type="term" value="F:nucleotidyltransferase activity"/>
    <property type="evidence" value="ECO:0007669"/>
    <property type="project" value="UniProtKB-KW"/>
</dbReference>
<dbReference type="Pfam" id="PF17919">
    <property type="entry name" value="RT_RNaseH_2"/>
    <property type="match status" value="1"/>
</dbReference>
<sequence>MYWHLGCKIPEYPILFQMIQRRLSKLARIWESLEISSHYQAITLLCDLAYFGILGDVYSCANGLFGLARPSIRLGTRAYVAISKGTWASHTSVCVGRVTQVRELHEVGHELRHDPVIQFQMSILPVTRACVPSMDPNRAVADDVKTTLQPPPPPIPQPVPVAPQGLEPLQLSKSPMDKIRKYGVEEFRASIDDMLVDGACKAEELGKEKRKANFEARDSRKRSMMGYSNKEYEKQYTSPKAPASSVSSIGSVRTNKFECQQCGRQHFGDCWMNNKACFKCGSLDHLIRDRPELTEKDKFQNARSSNIATRGRPPRNMENVTSSKGATKDSAVRSKARAPARAYAIRARKDASSPDVITGIFSLSDTSVIALIDPGPTRSYIRMKLVPTNLILLPFDEFDVILGMDWLTLHDAVVNCRWKTIELKCHSNEILRIESDESRGLPVVISSMLAQKYVRKDCNAYLAYVFDTRVSESKIELVPVVCEYPDVFPEELPGLPLIREVEFSIELVPGTLSISIAPYRMAPTELKELKSQLQELTDRGFARPSFFPGGAPLRVKDSDVSKTAFRTRPYLDRFVVVFIDDILICSRDESEHAEHLKIVLQPLRDKQLFAKFSKFKFWLREVGFLRHIVLAEGIRANPSKILVVLDWKPPRNVSEFKALLTEPPVLVQPDSGKEFVIFSNASLNGLGCVLMQEGKVIAYASTQKCDNELQAKRLQCELTTNSEYQIGSDDCLMFRVMIPEWKWDRITMDFVSGLPLSLKKEYAIWVVVDRLIKSAHFIPKLQEALGTRLHFSTAFHPQTDDQFERVIQVLEVMLRCYVLEFEGSWKKYLPLVEFANFQSSIKMTPYEALYGCKCRASLYWTELREKKDKVKVIHDSLKAASDRQKSYADLKRKDIEFQIGNRVFLKVYSWKKILRFGHKGKLSSRFIGLYEIIERIGPVAYRLALPSELEKMHNVFHIIDIIPTREIKELRNKSIALVKVLWKRHDVEEATWEPEEAMRKQYPNLFSGKIFGDENS</sequence>
<dbReference type="Pfam" id="PF24626">
    <property type="entry name" value="SH3_Tf2-1"/>
    <property type="match status" value="1"/>
</dbReference>
<protein>
    <submittedName>
        <fullName evidence="9">Retrotransposable element Tf2</fullName>
    </submittedName>
</protein>
<organism evidence="9 10">
    <name type="scientific">Gossypium australe</name>
    <dbReference type="NCBI Taxonomy" id="47621"/>
    <lineage>
        <taxon>Eukaryota</taxon>
        <taxon>Viridiplantae</taxon>
        <taxon>Streptophyta</taxon>
        <taxon>Embryophyta</taxon>
        <taxon>Tracheophyta</taxon>
        <taxon>Spermatophyta</taxon>
        <taxon>Magnoliopsida</taxon>
        <taxon>eudicotyledons</taxon>
        <taxon>Gunneridae</taxon>
        <taxon>Pentapetalae</taxon>
        <taxon>rosids</taxon>
        <taxon>malvids</taxon>
        <taxon>Malvales</taxon>
        <taxon>Malvaceae</taxon>
        <taxon>Malvoideae</taxon>
        <taxon>Gossypium</taxon>
    </lineage>
</organism>
<dbReference type="InterPro" id="IPR021109">
    <property type="entry name" value="Peptidase_aspartic_dom_sf"/>
</dbReference>
<evidence type="ECO:0000256" key="4">
    <source>
        <dbReference type="ARBA" id="ARBA00022759"/>
    </source>
</evidence>